<dbReference type="PROSITE" id="PS51782">
    <property type="entry name" value="LYSM"/>
    <property type="match status" value="1"/>
</dbReference>
<dbReference type="SMART" id="SM00257">
    <property type="entry name" value="LysM"/>
    <property type="match status" value="1"/>
</dbReference>
<dbReference type="InterPro" id="IPR018392">
    <property type="entry name" value="LysM"/>
</dbReference>
<name>A0ABS6JW01_9BACI</name>
<evidence type="ECO:0000256" key="4">
    <source>
        <dbReference type="SAM" id="MobiDB-lite"/>
    </source>
</evidence>
<evidence type="ECO:0000313" key="6">
    <source>
        <dbReference type="EMBL" id="MBU9721305.1"/>
    </source>
</evidence>
<proteinExistence type="predicted"/>
<dbReference type="EMBL" id="JAHQCR010000034">
    <property type="protein sequence ID" value="MBU9721305.1"/>
    <property type="molecule type" value="Genomic_DNA"/>
</dbReference>
<gene>
    <name evidence="6" type="ORF">KS407_07560</name>
</gene>
<feature type="region of interest" description="Disordered" evidence="4">
    <location>
        <begin position="322"/>
        <end position="344"/>
    </location>
</feature>
<reference evidence="6 7" key="1">
    <citation type="submission" date="2021-06" db="EMBL/GenBank/DDBJ databases">
        <title>Bacillus sp. RD4P76, an endophyte from a halophyte.</title>
        <authorList>
            <person name="Sun J.-Q."/>
        </authorList>
    </citation>
    <scope>NUCLEOTIDE SEQUENCE [LARGE SCALE GENOMIC DNA]</scope>
    <source>
        <strain evidence="6 7">JCM 17098</strain>
    </source>
</reference>
<comment type="caution">
    <text evidence="6">The sequence shown here is derived from an EMBL/GenBank/DDBJ whole genome shotgun (WGS) entry which is preliminary data.</text>
</comment>
<keyword evidence="2" id="KW-0081">Bacteriolytic enzyme</keyword>
<keyword evidence="7" id="KW-1185">Reference proteome</keyword>
<evidence type="ECO:0000313" key="7">
    <source>
        <dbReference type="Proteomes" id="UP000790580"/>
    </source>
</evidence>
<evidence type="ECO:0000256" key="1">
    <source>
        <dbReference type="ARBA" id="ARBA00022529"/>
    </source>
</evidence>
<dbReference type="Proteomes" id="UP000790580">
    <property type="component" value="Unassembled WGS sequence"/>
</dbReference>
<dbReference type="SUPFAM" id="SSF54106">
    <property type="entry name" value="LysM domain"/>
    <property type="match status" value="1"/>
</dbReference>
<protein>
    <recommendedName>
        <fullName evidence="3">Peptidoglycan hydrolase</fullName>
    </recommendedName>
</protein>
<dbReference type="InterPro" id="IPR036779">
    <property type="entry name" value="LysM_dom_sf"/>
</dbReference>
<sequence>MLKNKITIAVIIISFLSLGVFQSPFIVNGQTTEATASTQFRPLPFENAELGRNSHAYLGRIQAPSEQEKEEFVNQITEFGINASKQYGMPASAIIGMSIIESGYGTTRTAHFANNLFGIKVWGYNPPNAWQLKGQPDEDFDREIPVLANYGPDRIVFDETQRRDNWYRQFDSYQHAVHFLTGTLLVNQRYGFAIQNYQTRIANGWDLKDASKEYLYEIANAGYNHLGGDYYKDVVGKLMDQWDLYRHDIIEKEEDTTPPITGIYHTVVSGDTLWRLSIVYGTTVDTIKTMNNLTSDMLFIGQVLFIPVNQPVSEPIIEEPVTSEPVIEPQPEPIGEEPVVEPQPAPIVEEPVVEVAPIQETVVQQPAKGNGNNNGGGNNGGNGGGPKKR</sequence>
<dbReference type="InterPro" id="IPR002901">
    <property type="entry name" value="MGlyc_endo_b_GlcNAc-like_dom"/>
</dbReference>
<dbReference type="Pfam" id="PF01476">
    <property type="entry name" value="LysM"/>
    <property type="match status" value="1"/>
</dbReference>
<feature type="compositionally biased region" description="Gly residues" evidence="4">
    <location>
        <begin position="372"/>
        <end position="389"/>
    </location>
</feature>
<dbReference type="Gene3D" id="3.10.350.10">
    <property type="entry name" value="LysM domain"/>
    <property type="match status" value="1"/>
</dbReference>
<feature type="region of interest" description="Disordered" evidence="4">
    <location>
        <begin position="358"/>
        <end position="389"/>
    </location>
</feature>
<accession>A0ABS6JW01</accession>
<evidence type="ECO:0000256" key="3">
    <source>
        <dbReference type="ARBA" id="ARBA00032108"/>
    </source>
</evidence>
<feature type="domain" description="LysM" evidence="5">
    <location>
        <begin position="263"/>
        <end position="306"/>
    </location>
</feature>
<dbReference type="Gene3D" id="1.10.530.10">
    <property type="match status" value="1"/>
</dbReference>
<dbReference type="Pfam" id="PF01832">
    <property type="entry name" value="Glucosaminidase"/>
    <property type="match status" value="1"/>
</dbReference>
<dbReference type="CDD" id="cd00118">
    <property type="entry name" value="LysM"/>
    <property type="match status" value="1"/>
</dbReference>
<keyword evidence="1" id="KW-0929">Antimicrobial</keyword>
<evidence type="ECO:0000259" key="5">
    <source>
        <dbReference type="PROSITE" id="PS51782"/>
    </source>
</evidence>
<evidence type="ECO:0000256" key="2">
    <source>
        <dbReference type="ARBA" id="ARBA00022638"/>
    </source>
</evidence>
<organism evidence="6 7">
    <name type="scientific">Evansella alkalicola</name>
    <dbReference type="NCBI Taxonomy" id="745819"/>
    <lineage>
        <taxon>Bacteria</taxon>
        <taxon>Bacillati</taxon>
        <taxon>Bacillota</taxon>
        <taxon>Bacilli</taxon>
        <taxon>Bacillales</taxon>
        <taxon>Bacillaceae</taxon>
        <taxon>Evansella</taxon>
    </lineage>
</organism>
<dbReference type="RefSeq" id="WP_088075530.1">
    <property type="nucleotide sequence ID" value="NZ_JAHQCR010000034.1"/>
</dbReference>